<dbReference type="InterPro" id="IPR058964">
    <property type="entry name" value="Cap2_linker"/>
</dbReference>
<name>A0A2U1B4N8_9BACT</name>
<reference evidence="3 4" key="1">
    <citation type="submission" date="2018-04" db="EMBL/GenBank/DDBJ databases">
        <title>Genomic Encyclopedia of Type Strains, Phase IV (KMG-IV): sequencing the most valuable type-strain genomes for metagenomic binning, comparative biology and taxonomic classification.</title>
        <authorList>
            <person name="Goeker M."/>
        </authorList>
    </citation>
    <scope>NUCLEOTIDE SEQUENCE [LARGE SCALE GENOMIC DNA]</scope>
    <source>
        <strain evidence="3 4">DSM 100231</strain>
    </source>
</reference>
<dbReference type="InterPro" id="IPR035985">
    <property type="entry name" value="Ubiquitin-activating_enz"/>
</dbReference>
<dbReference type="GO" id="GO:0008641">
    <property type="term" value="F:ubiquitin-like modifier activating enzyme activity"/>
    <property type="evidence" value="ECO:0007669"/>
    <property type="project" value="InterPro"/>
</dbReference>
<evidence type="ECO:0000313" key="4">
    <source>
        <dbReference type="Proteomes" id="UP000245466"/>
    </source>
</evidence>
<sequence length="588" mass="65304">MSGMRGIELLGDWEPIPSSNAWILRIRLEMLGTKPTKDVYRFTEWGIIVDFSVDPWGKVQVHPSNGQEGVTATFEHQQYNGGVHPLWPVRNGHICSLSETHGFAASRNAMETEPTSTVHRVVWHAARALEWLQCAATDTLAVAGDHFELPDFDTGFRYTATESKNKVFTLAYYEDEVSFSHWKQSPFYAGTAAVSYLNHVAIVQEFKDHRGDKTVYEPSWGTAIDQLPSHQDALWVRLDEVPVINRWQVPATMKELTDAVASQGKSLIDLLRPSLAKLRTHNELLLFVGMPIPSKVKEEPYRYHWQALVLSPKTNASAKARISLVENTLRSSSPVRWVSRAENWHPNDLQSRGRISLPLRKANVLLIGAGALGAHLAEQLVRMGVTDMTIVDPDLLEAGNLVRHPLNLPQLNRNKAISVAYGLNHANPSASVVGLAVSATSKDKALEEAVNAATLVIDATASDTVLRELPFLGIAGQVPIISLSLGLHAQRLFFYSDSASSFDADAFHEWFEPFRVEEHLAALKEDMPRGVGCWHPLTPARLNRITGLAGIAVELIEQVYERQVSLPVGHCHSWQVPKLERVIRGSLA</sequence>
<dbReference type="CDD" id="cd01483">
    <property type="entry name" value="E1_enzyme_family"/>
    <property type="match status" value="1"/>
</dbReference>
<protein>
    <submittedName>
        <fullName evidence="3">ThiF family protein</fullName>
    </submittedName>
</protein>
<evidence type="ECO:0000259" key="1">
    <source>
        <dbReference type="Pfam" id="PF00899"/>
    </source>
</evidence>
<organism evidence="3 4">
    <name type="scientific">Pontibacter virosus</name>
    <dbReference type="NCBI Taxonomy" id="1765052"/>
    <lineage>
        <taxon>Bacteria</taxon>
        <taxon>Pseudomonadati</taxon>
        <taxon>Bacteroidota</taxon>
        <taxon>Cytophagia</taxon>
        <taxon>Cytophagales</taxon>
        <taxon>Hymenobacteraceae</taxon>
        <taxon>Pontibacter</taxon>
    </lineage>
</organism>
<dbReference type="PANTHER" id="PTHR43267:SF1">
    <property type="entry name" value="TRNA THREONYLCARBAMOYLADENOSINE DEHYDRATASE"/>
    <property type="match status" value="1"/>
</dbReference>
<dbReference type="AlphaFoldDB" id="A0A2U1B4N8"/>
<dbReference type="GO" id="GO:0061503">
    <property type="term" value="F:tRNA threonylcarbamoyladenosine dehydratase"/>
    <property type="evidence" value="ECO:0007669"/>
    <property type="project" value="TreeGrafter"/>
</dbReference>
<dbReference type="EMBL" id="QEKI01000001">
    <property type="protein sequence ID" value="PVY43656.1"/>
    <property type="molecule type" value="Genomic_DNA"/>
</dbReference>
<evidence type="ECO:0000313" key="3">
    <source>
        <dbReference type="EMBL" id="PVY43656.1"/>
    </source>
</evidence>
<dbReference type="InterPro" id="IPR000594">
    <property type="entry name" value="ThiF_NAD_FAD-bd"/>
</dbReference>
<dbReference type="PANTHER" id="PTHR43267">
    <property type="entry name" value="TRNA THREONYLCARBAMOYLADENOSINE DEHYDRATASE"/>
    <property type="match status" value="1"/>
</dbReference>
<dbReference type="Pfam" id="PF00899">
    <property type="entry name" value="ThiF"/>
    <property type="match status" value="1"/>
</dbReference>
<keyword evidence="4" id="KW-1185">Reference proteome</keyword>
<accession>A0A2U1B4N8</accession>
<dbReference type="Proteomes" id="UP000245466">
    <property type="component" value="Unassembled WGS sequence"/>
</dbReference>
<dbReference type="Pfam" id="PF26398">
    <property type="entry name" value="Cap2_linker"/>
    <property type="match status" value="1"/>
</dbReference>
<gene>
    <name evidence="3" type="ORF">C8E01_10112</name>
</gene>
<evidence type="ECO:0000259" key="2">
    <source>
        <dbReference type="Pfam" id="PF26398"/>
    </source>
</evidence>
<dbReference type="Gene3D" id="3.40.50.720">
    <property type="entry name" value="NAD(P)-binding Rossmann-like Domain"/>
    <property type="match status" value="1"/>
</dbReference>
<dbReference type="InterPro" id="IPR045886">
    <property type="entry name" value="ThiF/MoeB/HesA"/>
</dbReference>
<feature type="domain" description="THIF-type NAD/FAD binding fold" evidence="1">
    <location>
        <begin position="359"/>
        <end position="460"/>
    </location>
</feature>
<comment type="caution">
    <text evidence="3">The sequence shown here is derived from an EMBL/GenBank/DDBJ whole genome shotgun (WGS) entry which is preliminary data.</text>
</comment>
<dbReference type="GO" id="GO:0061504">
    <property type="term" value="P:cyclic threonylcarbamoyladenosine biosynthetic process"/>
    <property type="evidence" value="ECO:0007669"/>
    <property type="project" value="TreeGrafter"/>
</dbReference>
<feature type="domain" description="Cap2 central linker" evidence="2">
    <location>
        <begin position="138"/>
        <end position="344"/>
    </location>
</feature>
<dbReference type="SUPFAM" id="SSF69572">
    <property type="entry name" value="Activating enzymes of the ubiquitin-like proteins"/>
    <property type="match status" value="1"/>
</dbReference>
<proteinExistence type="predicted"/>